<dbReference type="Proteomes" id="UP000831485">
    <property type="component" value="Chromosome"/>
</dbReference>
<dbReference type="EMBL" id="CP096574">
    <property type="protein sequence ID" value="UPU37800.1"/>
    <property type="molecule type" value="Genomic_DNA"/>
</dbReference>
<name>A0ABY4LJU5_9BACT</name>
<dbReference type="RefSeq" id="WP_248647191.1">
    <property type="nucleotide sequence ID" value="NZ_CP096574.1"/>
</dbReference>
<evidence type="ECO:0000313" key="2">
    <source>
        <dbReference type="Proteomes" id="UP000831485"/>
    </source>
</evidence>
<evidence type="ECO:0000313" key="1">
    <source>
        <dbReference type="EMBL" id="UPU37800.1"/>
    </source>
</evidence>
<organism evidence="1 2">
    <name type="scientific">Geomonas paludis</name>
    <dbReference type="NCBI Taxonomy" id="2740185"/>
    <lineage>
        <taxon>Bacteria</taxon>
        <taxon>Pseudomonadati</taxon>
        <taxon>Thermodesulfobacteriota</taxon>
        <taxon>Desulfuromonadia</taxon>
        <taxon>Geobacterales</taxon>
        <taxon>Geobacteraceae</taxon>
        <taxon>Geomonas</taxon>
    </lineage>
</organism>
<gene>
    <name evidence="1" type="ORF">M1B72_08865</name>
</gene>
<sequence length="94" mass="11127">MKWIVSYSRKAAKQYDNLSRAVQDRLDLLTAELELLGPNRYNWKNYSKLEGTPQRYHCHIKKGKPTYVAVWEVIDDRVRLLEVTYVGTHEKAPY</sequence>
<dbReference type="SUPFAM" id="SSF143011">
    <property type="entry name" value="RelE-like"/>
    <property type="match status" value="1"/>
</dbReference>
<proteinExistence type="predicted"/>
<reference evidence="1" key="1">
    <citation type="submission" date="2022-04" db="EMBL/GenBank/DDBJ databases">
        <authorList>
            <person name="Liu G."/>
        </authorList>
    </citation>
    <scope>NUCLEOTIDE SEQUENCE</scope>
    <source>
        <strain evidence="1">RG22</strain>
    </source>
</reference>
<dbReference type="Gene3D" id="3.30.2310.20">
    <property type="entry name" value="RelE-like"/>
    <property type="match status" value="1"/>
</dbReference>
<protein>
    <submittedName>
        <fullName evidence="1">Cytotoxic translational repressor of toxin-antitoxin stability system</fullName>
    </submittedName>
</protein>
<dbReference type="InterPro" id="IPR035093">
    <property type="entry name" value="RelE/ParE_toxin_dom_sf"/>
</dbReference>
<keyword evidence="2" id="KW-1185">Reference proteome</keyword>
<accession>A0ABY4LJU5</accession>